<dbReference type="GO" id="GO:0005737">
    <property type="term" value="C:cytoplasm"/>
    <property type="evidence" value="ECO:0007669"/>
    <property type="project" value="UniProtKB-SubCell"/>
</dbReference>
<evidence type="ECO:0000259" key="6">
    <source>
        <dbReference type="Pfam" id="PF02631"/>
    </source>
</evidence>
<dbReference type="InterPro" id="IPR053926">
    <property type="entry name" value="RecX_HTH_1st"/>
</dbReference>
<dbReference type="PANTHER" id="PTHR33602">
    <property type="entry name" value="REGULATORY PROTEIN RECX FAMILY PROTEIN"/>
    <property type="match status" value="1"/>
</dbReference>
<dbReference type="GO" id="GO:0006282">
    <property type="term" value="P:regulation of DNA repair"/>
    <property type="evidence" value="ECO:0007669"/>
    <property type="project" value="UniProtKB-UniRule"/>
</dbReference>
<dbReference type="Proteomes" id="UP000427769">
    <property type="component" value="Chromosome"/>
</dbReference>
<organism evidence="9 10">
    <name type="scientific">Desulfosarcina widdelii</name>
    <dbReference type="NCBI Taxonomy" id="947919"/>
    <lineage>
        <taxon>Bacteria</taxon>
        <taxon>Pseudomonadati</taxon>
        <taxon>Thermodesulfobacteriota</taxon>
        <taxon>Desulfobacteria</taxon>
        <taxon>Desulfobacterales</taxon>
        <taxon>Desulfosarcinaceae</taxon>
        <taxon>Desulfosarcina</taxon>
    </lineage>
</organism>
<dbReference type="Pfam" id="PF02631">
    <property type="entry name" value="RecX_HTH2"/>
    <property type="match status" value="1"/>
</dbReference>
<dbReference type="Pfam" id="PF21981">
    <property type="entry name" value="RecX_HTH3"/>
    <property type="match status" value="1"/>
</dbReference>
<dbReference type="Gene3D" id="1.10.10.10">
    <property type="entry name" value="Winged helix-like DNA-binding domain superfamily/Winged helix DNA-binding domain"/>
    <property type="match status" value="3"/>
</dbReference>
<feature type="domain" description="RecX first three-helical" evidence="8">
    <location>
        <begin position="2"/>
        <end position="39"/>
    </location>
</feature>
<dbReference type="AlphaFoldDB" id="A0A5K7ZI44"/>
<feature type="domain" description="RecX second three-helical" evidence="6">
    <location>
        <begin position="46"/>
        <end position="86"/>
    </location>
</feature>
<proteinExistence type="inferred from homology"/>
<keyword evidence="10" id="KW-1185">Reference proteome</keyword>
<dbReference type="EMBL" id="AP021875">
    <property type="protein sequence ID" value="BBO78004.1"/>
    <property type="molecule type" value="Genomic_DNA"/>
</dbReference>
<evidence type="ECO:0000313" key="10">
    <source>
        <dbReference type="Proteomes" id="UP000427769"/>
    </source>
</evidence>
<evidence type="ECO:0000256" key="4">
    <source>
        <dbReference type="ARBA" id="ARBA00022490"/>
    </source>
</evidence>
<evidence type="ECO:0000256" key="3">
    <source>
        <dbReference type="ARBA" id="ARBA00018111"/>
    </source>
</evidence>
<evidence type="ECO:0000256" key="2">
    <source>
        <dbReference type="ARBA" id="ARBA00009695"/>
    </source>
</evidence>
<feature type="domain" description="RecX third three-helical" evidence="7">
    <location>
        <begin position="93"/>
        <end position="141"/>
    </location>
</feature>
<dbReference type="InterPro" id="IPR053924">
    <property type="entry name" value="RecX_HTH_2nd"/>
</dbReference>
<dbReference type="InterPro" id="IPR003783">
    <property type="entry name" value="Regulatory_RecX"/>
</dbReference>
<evidence type="ECO:0000259" key="8">
    <source>
        <dbReference type="Pfam" id="PF21982"/>
    </source>
</evidence>
<dbReference type="PANTHER" id="PTHR33602:SF1">
    <property type="entry name" value="REGULATORY PROTEIN RECX FAMILY PROTEIN"/>
    <property type="match status" value="1"/>
</dbReference>
<accession>A0A5K7ZI44</accession>
<dbReference type="InterPro" id="IPR053925">
    <property type="entry name" value="RecX_HTH_3rd"/>
</dbReference>
<evidence type="ECO:0000313" key="9">
    <source>
        <dbReference type="EMBL" id="BBO78004.1"/>
    </source>
</evidence>
<evidence type="ECO:0000256" key="1">
    <source>
        <dbReference type="ARBA" id="ARBA00004496"/>
    </source>
</evidence>
<evidence type="ECO:0000259" key="7">
    <source>
        <dbReference type="Pfam" id="PF21981"/>
    </source>
</evidence>
<comment type="function">
    <text evidence="5">Modulates RecA activity.</text>
</comment>
<comment type="subcellular location">
    <subcellularLocation>
        <location evidence="1 5">Cytoplasm</location>
    </subcellularLocation>
</comment>
<evidence type="ECO:0000256" key="5">
    <source>
        <dbReference type="HAMAP-Rule" id="MF_01114"/>
    </source>
</evidence>
<keyword evidence="4 5" id="KW-0963">Cytoplasm</keyword>
<dbReference type="InterPro" id="IPR036388">
    <property type="entry name" value="WH-like_DNA-bd_sf"/>
</dbReference>
<gene>
    <name evidence="5 9" type="primary">recX</name>
    <name evidence="9" type="ORF">DSCW_54210</name>
</gene>
<dbReference type="KEGG" id="dwd:DSCW_54210"/>
<sequence>MQSAFRILARRDHTTGELALKLRRKGYDRKAVDGALERCRDLGYLDDARTARTMADHLVTRGYGPLRIRQVLVQKGLEETLVEQVMAECQSEDDQVRAAQKVLGKKTSRLHRESDPWKRRQIAYRFLSARGFPSAVVNRVIDDI</sequence>
<dbReference type="Pfam" id="PF21982">
    <property type="entry name" value="RecX_HTH1"/>
    <property type="match status" value="1"/>
</dbReference>
<comment type="similarity">
    <text evidence="2 5">Belongs to the RecX family.</text>
</comment>
<dbReference type="HAMAP" id="MF_01114">
    <property type="entry name" value="RecX"/>
    <property type="match status" value="1"/>
</dbReference>
<reference evidence="9 10" key="1">
    <citation type="submission" date="2019-11" db="EMBL/GenBank/DDBJ databases">
        <title>Comparative genomics of hydrocarbon-degrading Desulfosarcina strains.</title>
        <authorList>
            <person name="Watanabe M."/>
            <person name="Kojima H."/>
            <person name="Fukui M."/>
        </authorList>
    </citation>
    <scope>NUCLEOTIDE SEQUENCE [LARGE SCALE GENOMIC DNA]</scope>
    <source>
        <strain evidence="9 10">PP31</strain>
    </source>
</reference>
<protein>
    <recommendedName>
        <fullName evidence="3 5">Regulatory protein RecX</fullName>
    </recommendedName>
</protein>
<name>A0A5K7ZI44_9BACT</name>